<dbReference type="PANTHER" id="PTHR22925:SF3">
    <property type="entry name" value="GLYCOSYL HYDROLASE FAMILY PROTEIN 43"/>
    <property type="match status" value="1"/>
</dbReference>
<gene>
    <name evidence="6" type="ORF">RCO7_07742</name>
</gene>
<protein>
    <submittedName>
        <fullName evidence="6">Uncharacterized protein</fullName>
    </submittedName>
</protein>
<evidence type="ECO:0000256" key="2">
    <source>
        <dbReference type="ARBA" id="ARBA00022801"/>
    </source>
</evidence>
<dbReference type="Proteomes" id="UP000178129">
    <property type="component" value="Unassembled WGS sequence"/>
</dbReference>
<dbReference type="STRING" id="914237.A0A1E1K5M1"/>
<sequence length="498" mass="53905">MSAYLLMNVIFIFGTVASWVFAATFPSVSTTFSSVVRYQFDTDVDWFGGAYVWYGLPLGCGKEFCGVATYSSTNLQTWHYNGLLFDPNIAEIKSLCGAFLSGNCGRPHIIHSAINNEYVLWVDAKTPGYAIFTSNCPIGGFVHSESRDLVVYQPPGPFKAGDFSVHPPFPQSIYVQKLTSDMRNTNGTTYQVITNGDLVDIEAEYPELWKRGDYLYITASDTCGFCTGTLLVVYRSRNISGPWKRQIMSADTCGGQTTGVLTLHAPNGGPPSYIHMADLFRTAPISGTRTAAHGHQFEKLDFKAEGSLRDLYCSPSKSVNVALVLGNGVPDPKSGCAVSTRMVRETLALIQSPAAYLPLNCGAPTSSISITIFRYDNDTNFFTPSYIWETLTSFNVDSASLSLALQVVCVPAGKSVRKGDNLGFALGARGTAPMCILVKNGSINAGNHDDNDVYGKSDGNGRTLFANGPGQVSLRGKDGNAPPVQVLSQELKWYTIAN</sequence>
<accession>A0A1E1K5M1</accession>
<dbReference type="Pfam" id="PF04616">
    <property type="entry name" value="Glyco_hydro_43"/>
    <property type="match status" value="1"/>
</dbReference>
<evidence type="ECO:0000256" key="1">
    <source>
        <dbReference type="ARBA" id="ARBA00009865"/>
    </source>
</evidence>
<dbReference type="InterPro" id="IPR006710">
    <property type="entry name" value="Glyco_hydro_43"/>
</dbReference>
<dbReference type="EMBL" id="FJUW01000007">
    <property type="protein sequence ID" value="CZS93353.1"/>
    <property type="molecule type" value="Genomic_DNA"/>
</dbReference>
<evidence type="ECO:0000313" key="7">
    <source>
        <dbReference type="Proteomes" id="UP000178129"/>
    </source>
</evidence>
<proteinExistence type="inferred from homology"/>
<keyword evidence="5" id="KW-0732">Signal</keyword>
<evidence type="ECO:0000256" key="5">
    <source>
        <dbReference type="SAM" id="SignalP"/>
    </source>
</evidence>
<comment type="caution">
    <text evidence="6">The sequence shown here is derived from an EMBL/GenBank/DDBJ whole genome shotgun (WGS) entry which is preliminary data.</text>
</comment>
<dbReference type="PANTHER" id="PTHR22925">
    <property type="entry name" value="GLYCOSYL HYDROLASE 43 FAMILY MEMBER"/>
    <property type="match status" value="1"/>
</dbReference>
<keyword evidence="3 4" id="KW-0326">Glycosidase</keyword>
<dbReference type="SUPFAM" id="SSF75005">
    <property type="entry name" value="Arabinanase/levansucrase/invertase"/>
    <property type="match status" value="1"/>
</dbReference>
<evidence type="ECO:0000256" key="3">
    <source>
        <dbReference type="ARBA" id="ARBA00023295"/>
    </source>
</evidence>
<dbReference type="GO" id="GO:0004553">
    <property type="term" value="F:hydrolase activity, hydrolyzing O-glycosyl compounds"/>
    <property type="evidence" value="ECO:0007669"/>
    <property type="project" value="InterPro"/>
</dbReference>
<organism evidence="6 7">
    <name type="scientific">Rhynchosporium graminicola</name>
    <dbReference type="NCBI Taxonomy" id="2792576"/>
    <lineage>
        <taxon>Eukaryota</taxon>
        <taxon>Fungi</taxon>
        <taxon>Dikarya</taxon>
        <taxon>Ascomycota</taxon>
        <taxon>Pezizomycotina</taxon>
        <taxon>Leotiomycetes</taxon>
        <taxon>Helotiales</taxon>
        <taxon>Ploettnerulaceae</taxon>
        <taxon>Rhynchosporium</taxon>
    </lineage>
</organism>
<comment type="similarity">
    <text evidence="1 4">Belongs to the glycosyl hydrolase 43 family.</text>
</comment>
<keyword evidence="7" id="KW-1185">Reference proteome</keyword>
<evidence type="ECO:0000256" key="4">
    <source>
        <dbReference type="RuleBase" id="RU361187"/>
    </source>
</evidence>
<dbReference type="Gene3D" id="2.115.10.20">
    <property type="entry name" value="Glycosyl hydrolase domain, family 43"/>
    <property type="match status" value="1"/>
</dbReference>
<dbReference type="InParanoid" id="A0A1E1K5M1"/>
<dbReference type="CDD" id="cd18824">
    <property type="entry name" value="GH43_CtGH43-like"/>
    <property type="match status" value="1"/>
</dbReference>
<keyword evidence="2 4" id="KW-0378">Hydrolase</keyword>
<dbReference type="GO" id="GO:0005975">
    <property type="term" value="P:carbohydrate metabolic process"/>
    <property type="evidence" value="ECO:0007669"/>
    <property type="project" value="InterPro"/>
</dbReference>
<name>A0A1E1K5M1_9HELO</name>
<dbReference type="AlphaFoldDB" id="A0A1E1K5M1"/>
<feature type="signal peptide" evidence="5">
    <location>
        <begin position="1"/>
        <end position="22"/>
    </location>
</feature>
<evidence type="ECO:0000313" key="6">
    <source>
        <dbReference type="EMBL" id="CZS93353.1"/>
    </source>
</evidence>
<feature type="chain" id="PRO_5009445744" evidence="5">
    <location>
        <begin position="23"/>
        <end position="498"/>
    </location>
</feature>
<dbReference type="InterPro" id="IPR023296">
    <property type="entry name" value="Glyco_hydro_beta-prop_sf"/>
</dbReference>
<reference evidence="7" key="1">
    <citation type="submission" date="2016-03" db="EMBL/GenBank/DDBJ databases">
        <authorList>
            <person name="Ploux O."/>
        </authorList>
    </citation>
    <scope>NUCLEOTIDE SEQUENCE [LARGE SCALE GENOMIC DNA]</scope>
    <source>
        <strain evidence="7">UK7</strain>
    </source>
</reference>